<evidence type="ECO:0000256" key="1">
    <source>
        <dbReference type="SAM" id="MobiDB-lite"/>
    </source>
</evidence>
<feature type="compositionally biased region" description="Basic and acidic residues" evidence="1">
    <location>
        <begin position="1599"/>
        <end position="1610"/>
    </location>
</feature>
<accession>A0A2A9M0C3</accession>
<feature type="compositionally biased region" description="Polar residues" evidence="1">
    <location>
        <begin position="345"/>
        <end position="356"/>
    </location>
</feature>
<feature type="region of interest" description="Disordered" evidence="1">
    <location>
        <begin position="839"/>
        <end position="889"/>
    </location>
</feature>
<feature type="region of interest" description="Disordered" evidence="1">
    <location>
        <begin position="398"/>
        <end position="421"/>
    </location>
</feature>
<feature type="compositionally biased region" description="Low complexity" evidence="1">
    <location>
        <begin position="909"/>
        <end position="927"/>
    </location>
</feature>
<organism evidence="2 3">
    <name type="scientific">Besnoitia besnoiti</name>
    <name type="common">Apicomplexan protozoan</name>
    <dbReference type="NCBI Taxonomy" id="94643"/>
    <lineage>
        <taxon>Eukaryota</taxon>
        <taxon>Sar</taxon>
        <taxon>Alveolata</taxon>
        <taxon>Apicomplexa</taxon>
        <taxon>Conoidasida</taxon>
        <taxon>Coccidia</taxon>
        <taxon>Eucoccidiorida</taxon>
        <taxon>Eimeriorina</taxon>
        <taxon>Sarcocystidae</taxon>
        <taxon>Besnoitia</taxon>
    </lineage>
</organism>
<feature type="compositionally biased region" description="Low complexity" evidence="1">
    <location>
        <begin position="635"/>
        <end position="644"/>
    </location>
</feature>
<feature type="region of interest" description="Disordered" evidence="1">
    <location>
        <begin position="906"/>
        <end position="927"/>
    </location>
</feature>
<feature type="region of interest" description="Disordered" evidence="1">
    <location>
        <begin position="941"/>
        <end position="1033"/>
    </location>
</feature>
<name>A0A2A9M0C3_BESBE</name>
<feature type="compositionally biased region" description="Low complexity" evidence="1">
    <location>
        <begin position="544"/>
        <end position="566"/>
    </location>
</feature>
<feature type="compositionally biased region" description="Gly residues" evidence="1">
    <location>
        <begin position="2115"/>
        <end position="2124"/>
    </location>
</feature>
<feature type="compositionally biased region" description="Basic and acidic residues" evidence="1">
    <location>
        <begin position="874"/>
        <end position="889"/>
    </location>
</feature>
<feature type="compositionally biased region" description="Polar residues" evidence="1">
    <location>
        <begin position="2026"/>
        <end position="2035"/>
    </location>
</feature>
<feature type="compositionally biased region" description="Basic and acidic residues" evidence="1">
    <location>
        <begin position="36"/>
        <end position="49"/>
    </location>
</feature>
<feature type="region of interest" description="Disordered" evidence="1">
    <location>
        <begin position="1673"/>
        <end position="1721"/>
    </location>
</feature>
<evidence type="ECO:0000313" key="2">
    <source>
        <dbReference type="EMBL" id="PFH31399.1"/>
    </source>
</evidence>
<dbReference type="RefSeq" id="XP_029215408.1">
    <property type="nucleotide sequence ID" value="XM_029361508.1"/>
</dbReference>
<feature type="region of interest" description="Disordered" evidence="1">
    <location>
        <begin position="1761"/>
        <end position="1798"/>
    </location>
</feature>
<proteinExistence type="predicted"/>
<feature type="region of interest" description="Disordered" evidence="1">
    <location>
        <begin position="1576"/>
        <end position="1617"/>
    </location>
</feature>
<evidence type="ECO:0000313" key="3">
    <source>
        <dbReference type="Proteomes" id="UP000224006"/>
    </source>
</evidence>
<comment type="caution">
    <text evidence="2">The sequence shown here is derived from an EMBL/GenBank/DDBJ whole genome shotgun (WGS) entry which is preliminary data.</text>
</comment>
<feature type="region of interest" description="Disordered" evidence="1">
    <location>
        <begin position="1071"/>
        <end position="1273"/>
    </location>
</feature>
<sequence>MPRLRLSVAPAPRPASPSTPHQAAAADQPAQASSLRDGEPGLHQRDTLPRRGGAGKTSASASAAADAPKQLSPVLGGVSSSSARPAAACASSAALAEAKEKEAKEADEAPSPQVGEQAHAEKPLAGFPQAAADREGLGLPPLTGDPLLASSCETGGHSASPSRFYHMHACTCPSLACAAYGLPRPPSTGGSSDVFPQPVGLPASLAFCGPHVSLGSSLHSSQSHEVASALRYLQGGWLAELRERRCRCRSRRRPSSADSTSSACLRGAHVSRKAWALRAWREAESELLSSRSEDASSCSETPSCWRGRRRRQRQTAATQERRGQARDCDCRACRRRRRGRRYRATSRSVHTQSSVSARGGRGLPAACAAYEATIASKPRVRGRLQQKRARPPLPFVKLRQRRGNTHSSSEEEDLRGERDASPACLRRERSLVAALASFPHFSHLGSEERRRDAIFKAPALRRARASDAGSESSATQHIPWAGIVTKEACKATISAMNHSRGGGSDVRAPSLSPSGLLPEPSAEGGAKQETGASSEAAISRVAQDASAGDASGSAAAARRTLEAAETGGSSAERRALEAPAADRAPSSCDREASSLGETVCHASSVSAVEDACAALAQQPVVSVVPRVLSCSLSGGNSGGSSWMSQWAGTPGSLSDDSASDATSSSLFSFVTAVAGLGPVLRLPSVPPRLASATASSRSCPPPPAGLQAPALALAVAPPLRQAPKAAEALKAALAPRLLSACEDGGGDCADACCGSQARAPRGRAPRQLLYSARVLGDNGRQGKGTPSVSAHVLKDARELWSPSVDTPCVAALLLSASAKGSDDKLGGARCFLAASIEEDPQRGQGTPAERRSGAGAGLRVAKGEGDAYAVAPLGERRQPSGEGGKGEGRFGRLRLLPKIIYDPANEDIGTSCGSSQRSSSLRSSPTASACDAAAPRCLLGLQRHPGKTGSARSASSPKQLSGAVRPHCENAQSPRKTQEGRKESWGVSGDAGLAPAERRERQPVKAPLEPLLDSMNRTGDAGEETEGDAGEQVADGIVVLAESTDRTEAEGLRAQETFRAHFALSVSSLALDRDSESESNLDLSHDRRPLPPPGFGIAGAGRETTGAQANAVAGSALKNPGGRDAPVAHAGRNEGLRTGQAERTERGETRLARVRPSRRAGGNSDATTVVPPAGEGLEGLTTDSSSGEHTETSPSCSEDWAEAARAAEHGDVDPVADATSGEPTTDQLGAEAARRRLLPGHPGEELSPTLGPRAASTQQTTPAKTPTPSASLVQDVRRRCQPEARMSFALHSEILSSDAESEKEAPASWRLGRETPLACSFDRGLPASWAPKPASASSASAGAFDFPSFGGCRSASLAAHASADEKAAALPSLLHPRPGCGVAKATDDALQRHSERRDEKREACCRRSCSLDSTATEKPLEPPRQNSLACGVVSVATRPQPTSDTRTLFPFVPASAASSASTGALSVPLVQGGTGSSALFFSFSDSGGLTGLEPPSGAAAAAAGTAAGATASVRRAAAGAAITREEKREGEGNSTSPACSSVEDEPRPPAPPEPAVPPEALPTRCSWLSFSDCGSHEGASRPAGEAAGRGSLLPGLGSHDAETSLFRSEKNAPSARDPAMSCAFAGLSASLPPTASSQSDPCAAPSPLHIPLPPLFSSFSASPETLHLGPFASLSSSGAEAWGPRLRRSAGEDSQALFGAGDRGSSEPPSLAFSFSASPAPAASIPPLATVSSHASQSPHPCATARRVSAGAAAAAGKLLAPGFEQPGSGPSSFDGKQRERAPDRGEGAASSASCPCSGCGASTAPGSRMRSSLLLASSEGEEAFGDVLSTQELPSMKLKTRWGLVEVTDAGDFCFAFKARSELKGMYGDAASSVGTEETRETAESEPRGKKADSVELLFVAEAGGRSVKIQELGDEAPGRVLKRYHIECLPERQALRYRYASEVVACLKQNTAKVTLKKSGIGLFQLMSNTPADFVATFTSAFSLFIASIHIRRGMVAFQSRVGNVLHLPVDDVALLLTQNPAQTGSLASTSSSAEDRRRAQTQSCGASSFAGSEGSRRHGRGSVATRSTADSSTADSSTADSSTADSSTADSSCAGVGGGGCSGESVSARGARAGGKTRGAGVGAEVASAAEAEGAEGLRGEQAVAIAGSDLGGEFSFGPCAEWSRASRESRAAPGEESKADAWSERERKRQWQEVRAALSAAQLPLASVVQAWQVLLRALAVCCEGERRGLSAYAEKLKLRLRLAHRPDADAGLFGGGRPGVAAQGEKGSARFGAASDSQEDIEQIRREVYQSVFPITVKRKTHW</sequence>
<feature type="compositionally biased region" description="Low complexity" evidence="1">
    <location>
        <begin position="1254"/>
        <end position="1271"/>
    </location>
</feature>
<dbReference type="OrthoDB" id="377384at2759"/>
<feature type="compositionally biased region" description="Low complexity" evidence="1">
    <location>
        <begin position="509"/>
        <end position="521"/>
    </location>
</feature>
<feature type="compositionally biased region" description="Low complexity" evidence="1">
    <location>
        <begin position="1788"/>
        <end position="1798"/>
    </location>
</feature>
<feature type="region of interest" description="Disordered" evidence="1">
    <location>
        <begin position="635"/>
        <end position="657"/>
    </location>
</feature>
<feature type="compositionally biased region" description="Basic and acidic residues" evidence="1">
    <location>
        <begin position="1131"/>
        <end position="1151"/>
    </location>
</feature>
<feature type="region of interest" description="Disordered" evidence="1">
    <location>
        <begin position="2026"/>
        <end position="2124"/>
    </location>
</feature>
<dbReference type="EMBL" id="NWUJ01000015">
    <property type="protein sequence ID" value="PFH31399.1"/>
    <property type="molecule type" value="Genomic_DNA"/>
</dbReference>
<dbReference type="VEuPathDB" id="ToxoDB:BESB_028340"/>
<feature type="region of interest" description="Disordered" evidence="1">
    <location>
        <begin position="1"/>
        <end position="121"/>
    </location>
</feature>
<feature type="region of interest" description="Disordered" evidence="1">
    <location>
        <begin position="341"/>
        <end position="360"/>
    </location>
</feature>
<feature type="region of interest" description="Disordered" evidence="1">
    <location>
        <begin position="496"/>
        <end position="590"/>
    </location>
</feature>
<dbReference type="Proteomes" id="UP000224006">
    <property type="component" value="Unassembled WGS sequence"/>
</dbReference>
<feature type="compositionally biased region" description="Polar residues" evidence="1">
    <location>
        <begin position="950"/>
        <end position="959"/>
    </location>
</feature>
<feature type="region of interest" description="Disordered" evidence="1">
    <location>
        <begin position="2169"/>
        <end position="2189"/>
    </location>
</feature>
<feature type="compositionally biased region" description="Low complexity" evidence="1">
    <location>
        <begin position="2070"/>
        <end position="2097"/>
    </location>
</feature>
<reference evidence="2 3" key="1">
    <citation type="submission" date="2017-09" db="EMBL/GenBank/DDBJ databases">
        <title>Genome sequencing of Besnoitia besnoiti strain Bb-Ger1.</title>
        <authorList>
            <person name="Schares G."/>
            <person name="Venepally P."/>
            <person name="Lorenzi H.A."/>
        </authorList>
    </citation>
    <scope>NUCLEOTIDE SEQUENCE [LARGE SCALE GENOMIC DNA]</scope>
    <source>
        <strain evidence="2 3">Bb-Ger1</strain>
    </source>
</reference>
<feature type="compositionally biased region" description="Basic and acidic residues" evidence="1">
    <location>
        <begin position="1776"/>
        <end position="1787"/>
    </location>
</feature>
<keyword evidence="3" id="KW-1185">Reference proteome</keyword>
<feature type="compositionally biased region" description="Basic and acidic residues" evidence="1">
    <location>
        <begin position="97"/>
        <end position="107"/>
    </location>
</feature>
<feature type="region of interest" description="Disordered" evidence="1">
    <location>
        <begin position="1519"/>
        <end position="1561"/>
    </location>
</feature>
<protein>
    <submittedName>
        <fullName evidence="2">Uncharacterized protein</fullName>
    </submittedName>
</protein>
<feature type="compositionally biased region" description="Low complexity" evidence="1">
    <location>
        <begin position="18"/>
        <end position="32"/>
    </location>
</feature>
<feature type="compositionally biased region" description="Low complexity" evidence="1">
    <location>
        <begin position="1"/>
        <end position="10"/>
    </location>
</feature>
<dbReference type="GeneID" id="40307886"/>
<feature type="compositionally biased region" description="Low complexity" evidence="1">
    <location>
        <begin position="56"/>
        <end position="96"/>
    </location>
</feature>
<feature type="compositionally biased region" description="Pro residues" evidence="1">
    <location>
        <begin position="1548"/>
        <end position="1560"/>
    </location>
</feature>
<feature type="compositionally biased region" description="Polar residues" evidence="1">
    <location>
        <begin position="2043"/>
        <end position="2053"/>
    </location>
</feature>
<gene>
    <name evidence="2" type="ORF">BESB_028340</name>
</gene>
<feature type="compositionally biased region" description="Low complexity" evidence="1">
    <location>
        <begin position="1706"/>
        <end position="1721"/>
    </location>
</feature>
<dbReference type="KEGG" id="bbes:BESB_028340"/>